<dbReference type="SMART" id="SM00960">
    <property type="entry name" value="Robl_LC7"/>
    <property type="match status" value="1"/>
</dbReference>
<name>A0A0P6Y543_9CHLR</name>
<dbReference type="AlphaFoldDB" id="A0A0P6Y543"/>
<dbReference type="Proteomes" id="UP000050277">
    <property type="component" value="Unassembled WGS sequence"/>
</dbReference>
<dbReference type="Gene3D" id="3.30.450.30">
    <property type="entry name" value="Dynein light chain 2a, cytoplasmic"/>
    <property type="match status" value="1"/>
</dbReference>
<organism evidence="2 3">
    <name type="scientific">Herpetosiphon geysericola</name>
    <dbReference type="NCBI Taxonomy" id="70996"/>
    <lineage>
        <taxon>Bacteria</taxon>
        <taxon>Bacillati</taxon>
        <taxon>Chloroflexota</taxon>
        <taxon>Chloroflexia</taxon>
        <taxon>Herpetosiphonales</taxon>
        <taxon>Herpetosiphonaceae</taxon>
        <taxon>Herpetosiphon</taxon>
    </lineage>
</organism>
<accession>A0A0P6Y543</accession>
<feature type="domain" description="Roadblock/LAMTOR2" evidence="1">
    <location>
        <begin position="8"/>
        <end position="99"/>
    </location>
</feature>
<evidence type="ECO:0000313" key="3">
    <source>
        <dbReference type="Proteomes" id="UP000050277"/>
    </source>
</evidence>
<dbReference type="RefSeq" id="WP_054537256.1">
    <property type="nucleotide sequence ID" value="NZ_LGKP01000040.1"/>
</dbReference>
<sequence length="125" mass="13182">MASRSEQINTILGQLVTNNGNDINGAALISSDGILISSRMSADVNADRMGAIAATMMGVTTRVVNDLKIGKANEAIVNAESGYLLVMPVATQMILAIILRQHANLGMIRIEARETGRAIAELMSA</sequence>
<evidence type="ECO:0000313" key="2">
    <source>
        <dbReference type="EMBL" id="KPL80358.1"/>
    </source>
</evidence>
<proteinExistence type="predicted"/>
<dbReference type="SUPFAM" id="SSF103196">
    <property type="entry name" value="Roadblock/LC7 domain"/>
    <property type="match status" value="1"/>
</dbReference>
<reference evidence="2 3" key="1">
    <citation type="submission" date="2015-07" db="EMBL/GenBank/DDBJ databases">
        <title>Whole genome sequence of Herpetosiphon geysericola DSM 7119.</title>
        <authorList>
            <person name="Hemp J."/>
            <person name="Ward L.M."/>
            <person name="Pace L.A."/>
            <person name="Fischer W.W."/>
        </authorList>
    </citation>
    <scope>NUCLEOTIDE SEQUENCE [LARGE SCALE GENOMIC DNA]</scope>
    <source>
        <strain evidence="2 3">DSM 7119</strain>
    </source>
</reference>
<dbReference type="GO" id="GO:0060090">
    <property type="term" value="F:molecular adaptor activity"/>
    <property type="evidence" value="ECO:0007669"/>
    <property type="project" value="InterPro"/>
</dbReference>
<dbReference type="OrthoDB" id="3727201at2"/>
<dbReference type="EMBL" id="LGKP01000040">
    <property type="protein sequence ID" value="KPL80358.1"/>
    <property type="molecule type" value="Genomic_DNA"/>
</dbReference>
<comment type="caution">
    <text evidence="2">The sequence shown here is derived from an EMBL/GenBank/DDBJ whole genome shotgun (WGS) entry which is preliminary data.</text>
</comment>
<dbReference type="GO" id="GO:0005085">
    <property type="term" value="F:guanyl-nucleotide exchange factor activity"/>
    <property type="evidence" value="ECO:0007669"/>
    <property type="project" value="InterPro"/>
</dbReference>
<dbReference type="GO" id="GO:0032008">
    <property type="term" value="P:positive regulation of TOR signaling"/>
    <property type="evidence" value="ECO:0007669"/>
    <property type="project" value="InterPro"/>
</dbReference>
<protein>
    <submittedName>
        <fullName evidence="2">Dynein regulation protein LC7</fullName>
    </submittedName>
</protein>
<evidence type="ECO:0000259" key="1">
    <source>
        <dbReference type="SMART" id="SM00960"/>
    </source>
</evidence>
<dbReference type="STRING" id="70996.SE18_25330"/>
<gene>
    <name evidence="2" type="ORF">SE18_25330</name>
</gene>
<dbReference type="InterPro" id="IPR004942">
    <property type="entry name" value="Roadblock/LAMTOR2_dom"/>
</dbReference>
<dbReference type="Pfam" id="PF03259">
    <property type="entry name" value="Robl_LC7"/>
    <property type="match status" value="1"/>
</dbReference>
<dbReference type="PANTHER" id="PTHR13323">
    <property type="entry name" value="LATE ENDOSOMAL/LYSOSOMAL MP1 INTERACTING PROTEIN"/>
    <property type="match status" value="1"/>
</dbReference>
<keyword evidence="3" id="KW-1185">Reference proteome</keyword>
<dbReference type="InterPro" id="IPR037587">
    <property type="entry name" value="LAMTOR2-like"/>
</dbReference>